<evidence type="ECO:0000313" key="7">
    <source>
        <dbReference type="Proteomes" id="UP000033451"/>
    </source>
</evidence>
<dbReference type="Proteomes" id="UP000033451">
    <property type="component" value="Unassembled WGS sequence"/>
</dbReference>
<accession>A0A0F0M016</accession>
<evidence type="ECO:0000256" key="5">
    <source>
        <dbReference type="SAM" id="Phobius"/>
    </source>
</evidence>
<comment type="caution">
    <text evidence="6">The sequence shown here is derived from an EMBL/GenBank/DDBJ whole genome shotgun (WGS) entry which is preliminary data.</text>
</comment>
<evidence type="ECO:0000313" key="6">
    <source>
        <dbReference type="EMBL" id="KJL36991.1"/>
    </source>
</evidence>
<proteinExistence type="predicted"/>
<keyword evidence="7" id="KW-1185">Reference proteome</keyword>
<dbReference type="GO" id="GO:0005524">
    <property type="term" value="F:ATP binding"/>
    <property type="evidence" value="ECO:0007669"/>
    <property type="project" value="InterPro"/>
</dbReference>
<dbReference type="InterPro" id="IPR036640">
    <property type="entry name" value="ABC1_TM_sf"/>
</dbReference>
<sequence>MDVERNGGATTQESFFAPVRRSLAGIIALSVIGAISGVIPFIAIVELARTLLPALAGGEVDAGRMWTIVVVAVAALFVSFGAAFLSGMVSHLADAELQHPHRPAPAAAASRLVRPTLATPSTAKSPLWVAGSSPRVHQLARYTMPPSDAVWPPV</sequence>
<evidence type="ECO:0000256" key="3">
    <source>
        <dbReference type="ARBA" id="ARBA00022989"/>
    </source>
</evidence>
<protein>
    <submittedName>
        <fullName evidence="6">Uncharacterized protein</fullName>
    </submittedName>
</protein>
<keyword evidence="2 5" id="KW-0812">Transmembrane</keyword>
<dbReference type="EMBL" id="JYIY01000070">
    <property type="protein sequence ID" value="KJL36991.1"/>
    <property type="molecule type" value="Genomic_DNA"/>
</dbReference>
<dbReference type="SUPFAM" id="SSF90123">
    <property type="entry name" value="ABC transporter transmembrane region"/>
    <property type="match status" value="1"/>
</dbReference>
<evidence type="ECO:0000256" key="2">
    <source>
        <dbReference type="ARBA" id="ARBA00022692"/>
    </source>
</evidence>
<comment type="subcellular location">
    <subcellularLocation>
        <location evidence="1">Cell membrane</location>
        <topology evidence="1">Multi-pass membrane protein</topology>
    </subcellularLocation>
</comment>
<dbReference type="STRING" id="400772.RR49_01327"/>
<feature type="transmembrane region" description="Helical" evidence="5">
    <location>
        <begin position="65"/>
        <end position="85"/>
    </location>
</feature>
<name>A0A0F0M016_9MICO</name>
<feature type="transmembrane region" description="Helical" evidence="5">
    <location>
        <begin position="23"/>
        <end position="45"/>
    </location>
</feature>
<keyword evidence="4 5" id="KW-0472">Membrane</keyword>
<dbReference type="AlphaFoldDB" id="A0A0F0M016"/>
<dbReference type="GO" id="GO:0005886">
    <property type="term" value="C:plasma membrane"/>
    <property type="evidence" value="ECO:0007669"/>
    <property type="project" value="UniProtKB-SubCell"/>
</dbReference>
<gene>
    <name evidence="6" type="ORF">RR49_01327</name>
</gene>
<organism evidence="6 7">
    <name type="scientific">Microbacterium ginsengisoli</name>
    <dbReference type="NCBI Taxonomy" id="400772"/>
    <lineage>
        <taxon>Bacteria</taxon>
        <taxon>Bacillati</taxon>
        <taxon>Actinomycetota</taxon>
        <taxon>Actinomycetes</taxon>
        <taxon>Micrococcales</taxon>
        <taxon>Microbacteriaceae</taxon>
        <taxon>Microbacterium</taxon>
    </lineage>
</organism>
<evidence type="ECO:0000256" key="1">
    <source>
        <dbReference type="ARBA" id="ARBA00004651"/>
    </source>
</evidence>
<reference evidence="6 7" key="1">
    <citation type="submission" date="2015-02" db="EMBL/GenBank/DDBJ databases">
        <title>Draft genome sequences of ten Microbacterium spp. with emphasis on heavy metal contaminated environments.</title>
        <authorList>
            <person name="Corretto E."/>
        </authorList>
    </citation>
    <scope>NUCLEOTIDE SEQUENCE [LARGE SCALE GENOMIC DNA]</scope>
    <source>
        <strain evidence="6 7">DSM 18659</strain>
    </source>
</reference>
<evidence type="ECO:0000256" key="4">
    <source>
        <dbReference type="ARBA" id="ARBA00023136"/>
    </source>
</evidence>
<keyword evidence="3 5" id="KW-1133">Transmembrane helix</keyword>